<proteinExistence type="predicted"/>
<sequence>MNKFIIIVISAVVLSSCHTQLAQTNNHISKDDIDKNIEAVLIKQNDILRPVDAISYELSKEKR</sequence>
<organism evidence="2 3">
    <name type="scientific">Elizabethkingia anophelis</name>
    <dbReference type="NCBI Taxonomy" id="1117645"/>
    <lineage>
        <taxon>Bacteria</taxon>
        <taxon>Pseudomonadati</taxon>
        <taxon>Bacteroidota</taxon>
        <taxon>Flavobacteriia</taxon>
        <taxon>Flavobacteriales</taxon>
        <taxon>Weeksellaceae</taxon>
        <taxon>Elizabethkingia</taxon>
    </lineage>
</organism>
<feature type="signal peptide" evidence="1">
    <location>
        <begin position="1"/>
        <end position="22"/>
    </location>
</feature>
<dbReference type="AlphaFoldDB" id="A0AAU8UWE2"/>
<protein>
    <submittedName>
        <fullName evidence="2">Uncharacterized protein</fullName>
    </submittedName>
</protein>
<dbReference type="Proteomes" id="UP000190848">
    <property type="component" value="Chromosome"/>
</dbReference>
<reference evidence="2 3" key="1">
    <citation type="submission" date="2016-07" db="EMBL/GenBank/DDBJ databases">
        <title>Revisiting the taxonomy of the Elizabethkingia Genus using Whole-Genome Sequencing, Optical Mapping, and MALDI-TOF, along with proposal of three novel Elizabethkingia species: Elizabethkingia bruuniana sp. nov., Elizabethkingia ursingii sp. nov., and Elizabethkingia occulta sp. nov.</title>
        <authorList>
            <person name="Nicholson A.C."/>
        </authorList>
    </citation>
    <scope>NUCLEOTIDE SEQUENCE [LARGE SCALE GENOMIC DNA]</scope>
    <source>
        <strain evidence="2 3">F3201</strain>
    </source>
</reference>
<gene>
    <name evidence="2" type="ORF">BBD32_12620</name>
</gene>
<dbReference type="EMBL" id="CP016374">
    <property type="protein sequence ID" value="AQX02241.1"/>
    <property type="molecule type" value="Genomic_DNA"/>
</dbReference>
<accession>A0AAU8UWE2</accession>
<feature type="chain" id="PRO_5043549425" evidence="1">
    <location>
        <begin position="23"/>
        <end position="63"/>
    </location>
</feature>
<keyword evidence="1" id="KW-0732">Signal</keyword>
<evidence type="ECO:0000313" key="3">
    <source>
        <dbReference type="Proteomes" id="UP000190848"/>
    </source>
</evidence>
<evidence type="ECO:0000313" key="2">
    <source>
        <dbReference type="EMBL" id="AQX02241.1"/>
    </source>
</evidence>
<dbReference type="PROSITE" id="PS51257">
    <property type="entry name" value="PROKAR_LIPOPROTEIN"/>
    <property type="match status" value="1"/>
</dbReference>
<name>A0AAU8UWE2_9FLAO</name>
<dbReference type="RefSeq" id="WP_078396304.1">
    <property type="nucleotide sequence ID" value="NZ_CP016374.1"/>
</dbReference>
<evidence type="ECO:0000256" key="1">
    <source>
        <dbReference type="SAM" id="SignalP"/>
    </source>
</evidence>